<dbReference type="Proteomes" id="UP000179243">
    <property type="component" value="Unassembled WGS sequence"/>
</dbReference>
<name>A0A1F7FF71_UNCRA</name>
<proteinExistence type="predicted"/>
<organism evidence="1 2">
    <name type="scientific">Candidatus Raymondbacteria bacterium RIFOXYD12_FULL_49_13</name>
    <dbReference type="NCBI Taxonomy" id="1817890"/>
    <lineage>
        <taxon>Bacteria</taxon>
        <taxon>Raymondiibacteriota</taxon>
    </lineage>
</organism>
<sequence length="593" mass="68765">MKVHAFDEFHKIDPRSGALYTNEGLAKTHANTLVRNKRITLRTGLNEAVGFQLVFESEKGGHFSIIPFGESIPPIQCFRVWYHKDKTRYYPDALVPISPSHFVFPSTDNRVPGQRFQAVYIEIQLAEYGATTYDFSLAVHCSGVVVGWIPVKLEVQNFRLDDSADFIFEMNHYNSPSIRFGLGRQPRAAASEEEMGTDFNFYRMAHDHRADLDILAYNAFGEICADAAPLLEGEGASIRVKDWSPFDRKYGPLLSGSAFSGCNRTLRIKQFYLPFFENWPLSFKKYYKVNVNERQEYLTVMHEHRTKETRIEEDIDPVYRQGVKNIIREFILHFEEKGWTDVIVFYFFNNKYYWRGSPHREGKDVSSWWLLDEPFYYSDWRALRFFGSMLNEVKRELGGKGKNFLFRIDVSWQSQYHHFDGGILDVNVASAKNGLDNGWWYRKRSLLFNERFWKYGEGNPLNEPDTNTYANIMRHYAWHGEGFLPWNSVSGNSAFDEADVLAIIYHGMRFGVKGPIASLRLKTIRRVMQDLQYVHQAAVKQGVDRIAEGHVIETLINTEATAHMENTLAAGSTRSAMKIWEPAVLRESLRRYL</sequence>
<accession>A0A1F7FF71</accession>
<comment type="caution">
    <text evidence="1">The sequence shown here is derived from an EMBL/GenBank/DDBJ whole genome shotgun (WGS) entry which is preliminary data.</text>
</comment>
<evidence type="ECO:0008006" key="3">
    <source>
        <dbReference type="Google" id="ProtNLM"/>
    </source>
</evidence>
<gene>
    <name evidence="1" type="ORF">A2519_02725</name>
</gene>
<dbReference type="AlphaFoldDB" id="A0A1F7FF71"/>
<protein>
    <recommendedName>
        <fullName evidence="3">Glycoside hydrolase 123 C-terminal domain-containing protein</fullName>
    </recommendedName>
</protein>
<dbReference type="EMBL" id="MFYX01000058">
    <property type="protein sequence ID" value="OGK05268.1"/>
    <property type="molecule type" value="Genomic_DNA"/>
</dbReference>
<evidence type="ECO:0000313" key="2">
    <source>
        <dbReference type="Proteomes" id="UP000179243"/>
    </source>
</evidence>
<reference evidence="1 2" key="1">
    <citation type="journal article" date="2016" name="Nat. Commun.">
        <title>Thousands of microbial genomes shed light on interconnected biogeochemical processes in an aquifer system.</title>
        <authorList>
            <person name="Anantharaman K."/>
            <person name="Brown C.T."/>
            <person name="Hug L.A."/>
            <person name="Sharon I."/>
            <person name="Castelle C.J."/>
            <person name="Probst A.J."/>
            <person name="Thomas B.C."/>
            <person name="Singh A."/>
            <person name="Wilkins M.J."/>
            <person name="Karaoz U."/>
            <person name="Brodie E.L."/>
            <person name="Williams K.H."/>
            <person name="Hubbard S.S."/>
            <person name="Banfield J.F."/>
        </authorList>
    </citation>
    <scope>NUCLEOTIDE SEQUENCE [LARGE SCALE GENOMIC DNA]</scope>
</reference>
<evidence type="ECO:0000313" key="1">
    <source>
        <dbReference type="EMBL" id="OGK05268.1"/>
    </source>
</evidence>